<evidence type="ECO:0000313" key="1">
    <source>
        <dbReference type="EMBL" id="SEM49022.1"/>
    </source>
</evidence>
<dbReference type="OrthoDB" id="9811751at2"/>
<gene>
    <name evidence="1" type="ORF">SAMN04488003_101293</name>
</gene>
<dbReference type="AlphaFoldDB" id="A0A1H7YRZ8"/>
<evidence type="ECO:0000313" key="2">
    <source>
        <dbReference type="Proteomes" id="UP000199585"/>
    </source>
</evidence>
<organism evidence="1 2">
    <name type="scientific">Loktanella fryxellensis</name>
    <dbReference type="NCBI Taxonomy" id="245187"/>
    <lineage>
        <taxon>Bacteria</taxon>
        <taxon>Pseudomonadati</taxon>
        <taxon>Pseudomonadota</taxon>
        <taxon>Alphaproteobacteria</taxon>
        <taxon>Rhodobacterales</taxon>
        <taxon>Roseobacteraceae</taxon>
        <taxon>Loktanella</taxon>
    </lineage>
</organism>
<protein>
    <submittedName>
        <fullName evidence="1">Uncharacterized protein</fullName>
    </submittedName>
</protein>
<accession>A0A1H7YRZ8</accession>
<keyword evidence="2" id="KW-1185">Reference proteome</keyword>
<dbReference type="RefSeq" id="WP_089897913.1">
    <property type="nucleotide sequence ID" value="NZ_FOCI01000001.1"/>
</dbReference>
<dbReference type="EMBL" id="FOCI01000001">
    <property type="protein sequence ID" value="SEM49022.1"/>
    <property type="molecule type" value="Genomic_DNA"/>
</dbReference>
<proteinExistence type="predicted"/>
<sequence>MTTGPTMLEDHHMMNGEQAAILQELCSATGHPFEDQMTADSADALIAELSALTADRDADPTT</sequence>
<dbReference type="Proteomes" id="UP000199585">
    <property type="component" value="Unassembled WGS sequence"/>
</dbReference>
<name>A0A1H7YRZ8_9RHOB</name>
<reference evidence="1 2" key="1">
    <citation type="submission" date="2016-10" db="EMBL/GenBank/DDBJ databases">
        <authorList>
            <person name="de Groot N.N."/>
        </authorList>
    </citation>
    <scope>NUCLEOTIDE SEQUENCE [LARGE SCALE GENOMIC DNA]</scope>
    <source>
        <strain evidence="1 2">DSM 16213</strain>
    </source>
</reference>
<dbReference type="STRING" id="245187.SAMN04488003_101293"/>